<feature type="transmembrane region" description="Helical" evidence="1">
    <location>
        <begin position="367"/>
        <end position="386"/>
    </location>
</feature>
<comment type="caution">
    <text evidence="2">The sequence shown here is derived from an EMBL/GenBank/DDBJ whole genome shotgun (WGS) entry which is preliminary data.</text>
</comment>
<dbReference type="InterPro" id="IPR025291">
    <property type="entry name" value="DUF4153"/>
</dbReference>
<protein>
    <submittedName>
        <fullName evidence="2">DUF4153 domain-containing protein</fullName>
    </submittedName>
</protein>
<name>A0ABW0H5F8_9HYPH</name>
<organism evidence="2 3">
    <name type="scientific">Bosea vestrisii</name>
    <dbReference type="NCBI Taxonomy" id="151416"/>
    <lineage>
        <taxon>Bacteria</taxon>
        <taxon>Pseudomonadati</taxon>
        <taxon>Pseudomonadota</taxon>
        <taxon>Alphaproteobacteria</taxon>
        <taxon>Hyphomicrobiales</taxon>
        <taxon>Boseaceae</taxon>
        <taxon>Bosea</taxon>
    </lineage>
</organism>
<sequence>MTIQLAAAAALVALADFLFYDRRLGISLALFLAALALISACLNPLRAEAARRWHAAILIAAGLLPIVEDINWLSVTIALLATGVSARMLAEARPPSWPEQLRAALRLPLSGPFRLFSDFARASRYGRRRQVKSGVLAGLLGWAVPLLLCAVFAALFVSANPLLERWLNAIDIPAILGQLLSGRSLFWAVILCLIWPLVRMRSLRRRKRGDSKPSAKATSGDPLDLLGDLTIKRSLVLFNGLFAIQTAMDLAYLWGGASLPEGLSHASYAHRGAYPLVVTALLAAAFVLVAMRPSGAGARSPLVKLLVLAWVGQNILLMLSALLRLKLYVDAYSLTELRMAAFVWMLLVAGGLVLILIQILSQRPIGWLVSANAVMLALMLYGYSFVDTAVVIANYNIRHSYEMRGTGQRIDFAYLWALGPGIIPAIDRYAPRIAAVGNAPSQVKWGWSQGKVASYRDGLAGRHRAAQIDWRAWSFRDWRLSRYLASVPQAPFKAILPSPSGTPEER</sequence>
<keyword evidence="1" id="KW-0472">Membrane</keyword>
<dbReference type="Proteomes" id="UP001596104">
    <property type="component" value="Unassembled WGS sequence"/>
</dbReference>
<feature type="transmembrane region" description="Helical" evidence="1">
    <location>
        <begin position="179"/>
        <end position="198"/>
    </location>
</feature>
<evidence type="ECO:0000313" key="3">
    <source>
        <dbReference type="Proteomes" id="UP001596104"/>
    </source>
</evidence>
<feature type="transmembrane region" description="Helical" evidence="1">
    <location>
        <begin position="273"/>
        <end position="290"/>
    </location>
</feature>
<feature type="transmembrane region" description="Helical" evidence="1">
    <location>
        <begin position="342"/>
        <end position="360"/>
    </location>
</feature>
<dbReference type="Pfam" id="PF13687">
    <property type="entry name" value="DUF4153"/>
    <property type="match status" value="1"/>
</dbReference>
<reference evidence="3" key="1">
    <citation type="journal article" date="2019" name="Int. J. Syst. Evol. Microbiol.">
        <title>The Global Catalogue of Microorganisms (GCM) 10K type strain sequencing project: providing services to taxonomists for standard genome sequencing and annotation.</title>
        <authorList>
            <consortium name="The Broad Institute Genomics Platform"/>
            <consortium name="The Broad Institute Genome Sequencing Center for Infectious Disease"/>
            <person name="Wu L."/>
            <person name="Ma J."/>
        </authorList>
    </citation>
    <scope>NUCLEOTIDE SEQUENCE [LARGE SCALE GENOMIC DNA]</scope>
    <source>
        <strain evidence="3">CGMCC 1.16326</strain>
    </source>
</reference>
<accession>A0ABW0H5F8</accession>
<feature type="transmembrane region" description="Helical" evidence="1">
    <location>
        <begin position="302"/>
        <end position="322"/>
    </location>
</feature>
<keyword evidence="1" id="KW-1133">Transmembrane helix</keyword>
<keyword evidence="3" id="KW-1185">Reference proteome</keyword>
<keyword evidence="1" id="KW-0812">Transmembrane</keyword>
<dbReference type="EMBL" id="JBHSLV010000008">
    <property type="protein sequence ID" value="MFC5392145.1"/>
    <property type="molecule type" value="Genomic_DNA"/>
</dbReference>
<dbReference type="RefSeq" id="WP_377006860.1">
    <property type="nucleotide sequence ID" value="NZ_JBHSLV010000008.1"/>
</dbReference>
<feature type="transmembrane region" description="Helical" evidence="1">
    <location>
        <begin position="25"/>
        <end position="42"/>
    </location>
</feature>
<feature type="transmembrane region" description="Helical" evidence="1">
    <location>
        <begin position="134"/>
        <end position="159"/>
    </location>
</feature>
<feature type="transmembrane region" description="Helical" evidence="1">
    <location>
        <begin position="235"/>
        <end position="253"/>
    </location>
</feature>
<proteinExistence type="predicted"/>
<evidence type="ECO:0000313" key="2">
    <source>
        <dbReference type="EMBL" id="MFC5392145.1"/>
    </source>
</evidence>
<gene>
    <name evidence="2" type="ORF">ACFPPC_05750</name>
</gene>
<evidence type="ECO:0000256" key="1">
    <source>
        <dbReference type="SAM" id="Phobius"/>
    </source>
</evidence>